<keyword evidence="3" id="KW-1185">Reference proteome</keyword>
<proteinExistence type="predicted"/>
<gene>
    <name evidence="2" type="ORF">RB2654_14430</name>
</gene>
<feature type="compositionally biased region" description="Polar residues" evidence="1">
    <location>
        <begin position="8"/>
        <end position="28"/>
    </location>
</feature>
<dbReference type="EMBL" id="AAMT01000008">
    <property type="protein sequence ID" value="EAQ12490.1"/>
    <property type="molecule type" value="Genomic_DNA"/>
</dbReference>
<evidence type="ECO:0000256" key="1">
    <source>
        <dbReference type="SAM" id="MobiDB-lite"/>
    </source>
</evidence>
<evidence type="ECO:0000313" key="3">
    <source>
        <dbReference type="Proteomes" id="UP000002931"/>
    </source>
</evidence>
<name>A3VGT5_9RHOB</name>
<reference evidence="2 3" key="1">
    <citation type="journal article" date="2010" name="J. Bacteriol.">
        <title>Genome sequences of Pelagibaca bermudensis HTCC2601T and Maritimibacter alkaliphilus HTCC2654T, the type strains of two marine Roseobacter genera.</title>
        <authorList>
            <person name="Thrash J.C."/>
            <person name="Cho J.C."/>
            <person name="Ferriera S."/>
            <person name="Johnson J."/>
            <person name="Vergin K.L."/>
            <person name="Giovannoni S.J."/>
        </authorList>
    </citation>
    <scope>NUCLEOTIDE SEQUENCE [LARGE SCALE GENOMIC DNA]</scope>
    <source>
        <strain evidence="2 3">HTCC2654</strain>
    </source>
</reference>
<accession>A3VGT5</accession>
<dbReference type="Proteomes" id="UP000002931">
    <property type="component" value="Unassembled WGS sequence"/>
</dbReference>
<dbReference type="HOGENOM" id="CLU_3356984_0_0_5"/>
<comment type="caution">
    <text evidence="2">The sequence shown here is derived from an EMBL/GenBank/DDBJ whole genome shotgun (WGS) entry which is preliminary data.</text>
</comment>
<dbReference type="AlphaFoldDB" id="A3VGT5"/>
<organism evidence="2 3">
    <name type="scientific">Maritimibacter alkaliphilus HTCC2654</name>
    <dbReference type="NCBI Taxonomy" id="314271"/>
    <lineage>
        <taxon>Bacteria</taxon>
        <taxon>Pseudomonadati</taxon>
        <taxon>Pseudomonadota</taxon>
        <taxon>Alphaproteobacteria</taxon>
        <taxon>Rhodobacterales</taxon>
        <taxon>Roseobacteraceae</taxon>
        <taxon>Maritimibacter</taxon>
    </lineage>
</organism>
<protein>
    <submittedName>
        <fullName evidence="2">Uncharacterized protein</fullName>
    </submittedName>
</protein>
<feature type="region of interest" description="Disordered" evidence="1">
    <location>
        <begin position="1"/>
        <end position="36"/>
    </location>
</feature>
<evidence type="ECO:0000313" key="2">
    <source>
        <dbReference type="EMBL" id="EAQ12490.1"/>
    </source>
</evidence>
<sequence>MTLAQPVRESNGNQRSNSYPALTRSNGQAAHREISL</sequence>